<organism evidence="4 5">
    <name type="scientific">Candidatus Comchoanobacter bicostacola</name>
    <dbReference type="NCBI Taxonomy" id="2919598"/>
    <lineage>
        <taxon>Bacteria</taxon>
        <taxon>Pseudomonadati</taxon>
        <taxon>Pseudomonadota</taxon>
        <taxon>Gammaproteobacteria</taxon>
        <taxon>Candidatus Comchoanobacterales</taxon>
        <taxon>Candidatus Comchoanobacteraceae</taxon>
        <taxon>Candidatus Comchoanobacter</taxon>
    </lineage>
</organism>
<keyword evidence="3" id="KW-0687">Ribonucleoprotein</keyword>
<accession>A0ABY5DKF6</accession>
<dbReference type="Proteomes" id="UP001055955">
    <property type="component" value="Chromosome"/>
</dbReference>
<gene>
    <name evidence="4" type="ORF">MMH89_03465</name>
</gene>
<dbReference type="InterPro" id="IPR005484">
    <property type="entry name" value="Ribosomal_uL18_bac/plant/anim"/>
</dbReference>
<protein>
    <submittedName>
        <fullName evidence="4">50S ribosomal protein L18</fullName>
    </submittedName>
</protein>
<dbReference type="RefSeq" id="WP_258568066.1">
    <property type="nucleotide sequence ID" value="NZ_CP092900.1"/>
</dbReference>
<dbReference type="CDD" id="cd00432">
    <property type="entry name" value="Ribosomal_L18_L5e"/>
    <property type="match status" value="1"/>
</dbReference>
<comment type="similarity">
    <text evidence="1">Belongs to the universal ribosomal protein uL18 family.</text>
</comment>
<dbReference type="EMBL" id="CP092900">
    <property type="protein sequence ID" value="UTC24282.1"/>
    <property type="molecule type" value="Genomic_DNA"/>
</dbReference>
<reference evidence="4 5" key="1">
    <citation type="journal article" date="2022" name="Nat. Microbiol.">
        <title>The microbiome of a bacterivorous marine choanoflagellate contains a resource-demanding obligate bacterial associate.</title>
        <authorList>
            <person name="Needham D.M."/>
            <person name="Poirier C."/>
            <person name="Bachy C."/>
            <person name="George E.E."/>
            <person name="Wilken S."/>
            <person name="Yung C.C.M."/>
            <person name="Limardo A.J."/>
            <person name="Morando M."/>
            <person name="Sudek L."/>
            <person name="Malmstrom R.R."/>
            <person name="Keeling P.J."/>
            <person name="Santoro A.E."/>
            <person name="Worden A.Z."/>
        </authorList>
    </citation>
    <scope>NUCLEOTIDE SEQUENCE [LARGE SCALE GENOMIC DNA]</scope>
    <source>
        <strain evidence="4 5">Comchoano-1</strain>
    </source>
</reference>
<dbReference type="Gene3D" id="3.30.420.100">
    <property type="match status" value="1"/>
</dbReference>
<dbReference type="SUPFAM" id="SSF53137">
    <property type="entry name" value="Translational machinery components"/>
    <property type="match status" value="1"/>
</dbReference>
<evidence type="ECO:0000313" key="4">
    <source>
        <dbReference type="EMBL" id="UTC24282.1"/>
    </source>
</evidence>
<dbReference type="Pfam" id="PF00861">
    <property type="entry name" value="Ribosomal_L18p"/>
    <property type="match status" value="1"/>
</dbReference>
<name>A0ABY5DKF6_9GAMM</name>
<dbReference type="GO" id="GO:0005840">
    <property type="term" value="C:ribosome"/>
    <property type="evidence" value="ECO:0007669"/>
    <property type="project" value="UniProtKB-KW"/>
</dbReference>
<dbReference type="PANTHER" id="PTHR12899">
    <property type="entry name" value="39S RIBOSOMAL PROTEIN L18, MITOCHONDRIAL"/>
    <property type="match status" value="1"/>
</dbReference>
<dbReference type="InterPro" id="IPR057268">
    <property type="entry name" value="Ribosomal_L18"/>
</dbReference>
<dbReference type="PANTHER" id="PTHR12899:SF3">
    <property type="entry name" value="LARGE RIBOSOMAL SUBUNIT PROTEIN UL18M"/>
    <property type="match status" value="1"/>
</dbReference>
<evidence type="ECO:0000256" key="2">
    <source>
        <dbReference type="ARBA" id="ARBA00022980"/>
    </source>
</evidence>
<evidence type="ECO:0000256" key="1">
    <source>
        <dbReference type="ARBA" id="ARBA00007116"/>
    </source>
</evidence>
<keyword evidence="5" id="KW-1185">Reference proteome</keyword>
<proteinExistence type="inferred from homology"/>
<evidence type="ECO:0000256" key="3">
    <source>
        <dbReference type="ARBA" id="ARBA00023274"/>
    </source>
</evidence>
<sequence>MSSRFSKRSRLKSRMMQSTKNRVVVLRSNNHIRAMVISPEGKTLTYCSSIALPEKDKSKLTHTGNVASAYHVGTVLGERIKKLKIENLAFDRAGLKYHGRVKAVAEGLRFVKVDI</sequence>
<evidence type="ECO:0000313" key="5">
    <source>
        <dbReference type="Proteomes" id="UP001055955"/>
    </source>
</evidence>
<keyword evidence="2 4" id="KW-0689">Ribosomal protein</keyword>